<feature type="transmembrane region" description="Helical" evidence="4">
    <location>
        <begin position="7"/>
        <end position="27"/>
    </location>
</feature>
<gene>
    <name evidence="6" type="ORF">HUK84_14955</name>
</gene>
<evidence type="ECO:0000259" key="5">
    <source>
        <dbReference type="Pfam" id="PF01553"/>
    </source>
</evidence>
<dbReference type="EMBL" id="JABXXP010000434">
    <property type="protein sequence ID" value="NVN12405.1"/>
    <property type="molecule type" value="Genomic_DNA"/>
</dbReference>
<dbReference type="RefSeq" id="WP_176640993.1">
    <property type="nucleotide sequence ID" value="NZ_JABXXP010000434.1"/>
</dbReference>
<dbReference type="GO" id="GO:0006654">
    <property type="term" value="P:phosphatidic acid biosynthetic process"/>
    <property type="evidence" value="ECO:0007669"/>
    <property type="project" value="TreeGrafter"/>
</dbReference>
<evidence type="ECO:0000313" key="6">
    <source>
        <dbReference type="EMBL" id="NVN12405.1"/>
    </source>
</evidence>
<dbReference type="InterPro" id="IPR002123">
    <property type="entry name" value="Plipid/glycerol_acylTrfase"/>
</dbReference>
<evidence type="ECO:0000256" key="3">
    <source>
        <dbReference type="ARBA" id="ARBA00023315"/>
    </source>
</evidence>
<evidence type="ECO:0000256" key="1">
    <source>
        <dbReference type="ARBA" id="ARBA00005189"/>
    </source>
</evidence>
<keyword evidence="2 6" id="KW-0808">Transferase</keyword>
<comment type="caution">
    <text evidence="6">The sequence shown here is derived from an EMBL/GenBank/DDBJ whole genome shotgun (WGS) entry which is preliminary data.</text>
</comment>
<feature type="non-terminal residue" evidence="6">
    <location>
        <position position="130"/>
    </location>
</feature>
<feature type="domain" description="Phospholipid/glycerol acyltransferase" evidence="5">
    <location>
        <begin position="58"/>
        <end position="125"/>
    </location>
</feature>
<evidence type="ECO:0000256" key="4">
    <source>
        <dbReference type="SAM" id="Phobius"/>
    </source>
</evidence>
<comment type="pathway">
    <text evidence="1">Lipid metabolism.</text>
</comment>
<dbReference type="PANTHER" id="PTHR10434:SF11">
    <property type="entry name" value="1-ACYL-SN-GLYCEROL-3-PHOSPHATE ACYLTRANSFERASE"/>
    <property type="match status" value="1"/>
</dbReference>
<dbReference type="Proteomes" id="UP000534870">
    <property type="component" value="Unassembled WGS sequence"/>
</dbReference>
<dbReference type="Pfam" id="PF01553">
    <property type="entry name" value="Acyltransferase"/>
    <property type="match status" value="1"/>
</dbReference>
<evidence type="ECO:0000256" key="2">
    <source>
        <dbReference type="ARBA" id="ARBA00022679"/>
    </source>
</evidence>
<name>A0A7Y7IZ19_9PROT</name>
<proteinExistence type="predicted"/>
<dbReference type="SUPFAM" id="SSF69593">
    <property type="entry name" value="Glycerol-3-phosphate (1)-acyltransferase"/>
    <property type="match status" value="1"/>
</dbReference>
<evidence type="ECO:0000313" key="7">
    <source>
        <dbReference type="Proteomes" id="UP000534870"/>
    </source>
</evidence>
<keyword evidence="4" id="KW-0472">Membrane</keyword>
<dbReference type="AlphaFoldDB" id="A0A7Y7IZ19"/>
<keyword evidence="4" id="KW-0812">Transmembrane</keyword>
<dbReference type="GO" id="GO:0003841">
    <property type="term" value="F:1-acylglycerol-3-phosphate O-acyltransferase activity"/>
    <property type="evidence" value="ECO:0007669"/>
    <property type="project" value="TreeGrafter"/>
</dbReference>
<dbReference type="CDD" id="cd07989">
    <property type="entry name" value="LPLAT_AGPAT-like"/>
    <property type="match status" value="1"/>
</dbReference>
<protein>
    <submittedName>
        <fullName evidence="6">1-acyl-sn-glycerol-3-phosphate acyltransferase</fullName>
    </submittedName>
</protein>
<keyword evidence="3 6" id="KW-0012">Acyltransferase</keyword>
<dbReference type="PANTHER" id="PTHR10434">
    <property type="entry name" value="1-ACYL-SN-GLYCEROL-3-PHOSPHATE ACYLTRANSFERASE"/>
    <property type="match status" value="1"/>
</dbReference>
<reference evidence="6 7" key="1">
    <citation type="submission" date="2020-06" db="EMBL/GenBank/DDBJ databases">
        <title>Description of novel acetic acid bacteria.</title>
        <authorList>
            <person name="Sombolestani A."/>
        </authorList>
    </citation>
    <scope>NUCLEOTIDE SEQUENCE [LARGE SCALE GENOMIC DNA]</scope>
    <source>
        <strain evidence="6 7">LMG 31431</strain>
    </source>
</reference>
<keyword evidence="4" id="KW-1133">Transmembrane helix</keyword>
<accession>A0A7Y7IZ19</accession>
<organism evidence="6 7">
    <name type="scientific">Nguyenibacter vanlangensis</name>
    <dbReference type="NCBI Taxonomy" id="1216886"/>
    <lineage>
        <taxon>Bacteria</taxon>
        <taxon>Pseudomonadati</taxon>
        <taxon>Pseudomonadota</taxon>
        <taxon>Alphaproteobacteria</taxon>
        <taxon>Acetobacterales</taxon>
        <taxon>Acetobacteraceae</taxon>
        <taxon>Nguyenibacter</taxon>
    </lineage>
</organism>
<sequence length="130" mass="14574">MIFVRACLFNVYFMLLTLVMGVGAWPIRLFARSLALPYAKLWTRLAVGGLRRICGIRLVVTGREHLPAGRPCLVASQHQSAFDTLVWMNLVERPAYVMKEELTRLPLVGPMLLLAGMIPVRRAEGAKALR</sequence>